<dbReference type="Gene3D" id="3.40.50.720">
    <property type="entry name" value="NAD(P)-binding Rossmann-like Domain"/>
    <property type="match status" value="1"/>
</dbReference>
<dbReference type="RefSeq" id="WP_143894850.1">
    <property type="nucleotide sequence ID" value="NZ_CP041666.1"/>
</dbReference>
<accession>A0A516KHN8</accession>
<reference evidence="1 2" key="1">
    <citation type="submission" date="2019-07" db="EMBL/GenBank/DDBJ databases">
        <authorList>
            <person name="Li J."/>
        </authorList>
    </citation>
    <scope>NUCLEOTIDE SEQUENCE [LARGE SCALE GENOMIC DNA]</scope>
    <source>
        <strain evidence="1 2">TKL69</strain>
    </source>
</reference>
<proteinExistence type="predicted"/>
<dbReference type="Proteomes" id="UP000315215">
    <property type="component" value="Chromosome"/>
</dbReference>
<dbReference type="SUPFAM" id="SSF51735">
    <property type="entry name" value="NAD(P)-binding Rossmann-fold domains"/>
    <property type="match status" value="1"/>
</dbReference>
<dbReference type="KEGG" id="aqt:FN924_12170"/>
<organism evidence="1 2">
    <name type="scientific">Radiobacillus deserti</name>
    <dbReference type="NCBI Taxonomy" id="2594883"/>
    <lineage>
        <taxon>Bacteria</taxon>
        <taxon>Bacillati</taxon>
        <taxon>Bacillota</taxon>
        <taxon>Bacilli</taxon>
        <taxon>Bacillales</taxon>
        <taxon>Bacillaceae</taxon>
        <taxon>Radiobacillus</taxon>
    </lineage>
</organism>
<dbReference type="EMBL" id="CP041666">
    <property type="protein sequence ID" value="QDP40876.1"/>
    <property type="molecule type" value="Genomic_DNA"/>
</dbReference>
<protein>
    <submittedName>
        <fullName evidence="1">NAD(P)-dependent oxidoreductase</fullName>
    </submittedName>
</protein>
<gene>
    <name evidence="1" type="ORF">FN924_12170</name>
</gene>
<evidence type="ECO:0000313" key="1">
    <source>
        <dbReference type="EMBL" id="QDP40876.1"/>
    </source>
</evidence>
<sequence length="56" mass="5946">MGNIPFILNIKDRPVVAIGGGNSAQRRTATLLEAEAAITVISPKTNQLSMTCIDSF</sequence>
<keyword evidence="2" id="KW-1185">Reference proteome</keyword>
<name>A0A516KHN8_9BACI</name>
<evidence type="ECO:0000313" key="2">
    <source>
        <dbReference type="Proteomes" id="UP000315215"/>
    </source>
</evidence>
<dbReference type="InterPro" id="IPR036291">
    <property type="entry name" value="NAD(P)-bd_dom_sf"/>
</dbReference>
<dbReference type="AlphaFoldDB" id="A0A516KHN8"/>
<dbReference type="Pfam" id="PF13241">
    <property type="entry name" value="NAD_binding_7"/>
    <property type="match status" value="1"/>
</dbReference>